<dbReference type="InterPro" id="IPR017476">
    <property type="entry name" value="UDP-Glc/GDP-Man"/>
</dbReference>
<dbReference type="InterPro" id="IPR014026">
    <property type="entry name" value="UDP-Glc/GDP-Man_DH_dimer"/>
</dbReference>
<protein>
    <recommendedName>
        <fullName evidence="3">UDP-glucose 6-dehydrogenase</fullName>
        <ecNumber evidence="3">1.1.1.22</ecNumber>
    </recommendedName>
</protein>
<dbReference type="Gene3D" id="3.40.50.720">
    <property type="entry name" value="NAD(P)-binding Rossmann-like Domain"/>
    <property type="match status" value="2"/>
</dbReference>
<feature type="domain" description="UDP-glucose/GDP-mannose dehydrogenase C-terminal" evidence="7">
    <location>
        <begin position="318"/>
        <end position="419"/>
    </location>
</feature>
<evidence type="ECO:0000313" key="8">
    <source>
        <dbReference type="EMBL" id="CAB4688096.1"/>
    </source>
</evidence>
<comment type="catalytic activity">
    <reaction evidence="6">
        <text>UDP-alpha-D-glucose + 2 NAD(+) + H2O = UDP-alpha-D-glucuronate + 2 NADH + 3 H(+)</text>
        <dbReference type="Rhea" id="RHEA:23596"/>
        <dbReference type="ChEBI" id="CHEBI:15377"/>
        <dbReference type="ChEBI" id="CHEBI:15378"/>
        <dbReference type="ChEBI" id="CHEBI:57540"/>
        <dbReference type="ChEBI" id="CHEBI:57945"/>
        <dbReference type="ChEBI" id="CHEBI:58052"/>
        <dbReference type="ChEBI" id="CHEBI:58885"/>
        <dbReference type="EC" id="1.1.1.22"/>
    </reaction>
</comment>
<dbReference type="AlphaFoldDB" id="A0A6J6NPG5"/>
<evidence type="ECO:0000256" key="4">
    <source>
        <dbReference type="ARBA" id="ARBA00023002"/>
    </source>
</evidence>
<dbReference type="Pfam" id="PF00984">
    <property type="entry name" value="UDPG_MGDP_dh"/>
    <property type="match status" value="1"/>
</dbReference>
<dbReference type="PIRSF" id="PIRSF500134">
    <property type="entry name" value="UDPglc_DH_bac"/>
    <property type="match status" value="1"/>
</dbReference>
<organism evidence="8">
    <name type="scientific">freshwater metagenome</name>
    <dbReference type="NCBI Taxonomy" id="449393"/>
    <lineage>
        <taxon>unclassified sequences</taxon>
        <taxon>metagenomes</taxon>
        <taxon>ecological metagenomes</taxon>
    </lineage>
</organism>
<gene>
    <name evidence="8" type="ORF">UFOPK2373_00626</name>
</gene>
<dbReference type="SUPFAM" id="SSF52413">
    <property type="entry name" value="UDP-glucose/GDP-mannose dehydrogenase C-terminal domain"/>
    <property type="match status" value="1"/>
</dbReference>
<evidence type="ECO:0000256" key="2">
    <source>
        <dbReference type="ARBA" id="ARBA00006601"/>
    </source>
</evidence>
<accession>A0A6J6NPG5</accession>
<evidence type="ECO:0000256" key="6">
    <source>
        <dbReference type="ARBA" id="ARBA00047473"/>
    </source>
</evidence>
<name>A0A6J6NPG5_9ZZZZ</name>
<dbReference type="SUPFAM" id="SSF48179">
    <property type="entry name" value="6-phosphogluconate dehydrogenase C-terminal domain-like"/>
    <property type="match status" value="1"/>
</dbReference>
<evidence type="ECO:0000256" key="3">
    <source>
        <dbReference type="ARBA" id="ARBA00012954"/>
    </source>
</evidence>
<dbReference type="InterPro" id="IPR036220">
    <property type="entry name" value="UDP-Glc/GDP-Man_DH_C_sf"/>
</dbReference>
<dbReference type="UniPathway" id="UPA00038">
    <property type="reaction ID" value="UER00491"/>
</dbReference>
<dbReference type="EMBL" id="CAEZXL010000093">
    <property type="protein sequence ID" value="CAB4688096.1"/>
    <property type="molecule type" value="Genomic_DNA"/>
</dbReference>
<dbReference type="InterPro" id="IPR008927">
    <property type="entry name" value="6-PGluconate_DH-like_C_sf"/>
</dbReference>
<dbReference type="GO" id="GO:0051287">
    <property type="term" value="F:NAD binding"/>
    <property type="evidence" value="ECO:0007669"/>
    <property type="project" value="InterPro"/>
</dbReference>
<dbReference type="EC" id="1.1.1.22" evidence="3"/>
<dbReference type="GO" id="GO:0003979">
    <property type="term" value="F:UDP-glucose 6-dehydrogenase activity"/>
    <property type="evidence" value="ECO:0007669"/>
    <property type="project" value="UniProtKB-EC"/>
</dbReference>
<evidence type="ECO:0000259" key="7">
    <source>
        <dbReference type="SMART" id="SM00984"/>
    </source>
</evidence>
<dbReference type="NCBIfam" id="TIGR03026">
    <property type="entry name" value="NDP-sugDHase"/>
    <property type="match status" value="1"/>
</dbReference>
<dbReference type="InterPro" id="IPR028357">
    <property type="entry name" value="UDPglc_DH_bac"/>
</dbReference>
<evidence type="ECO:0000256" key="5">
    <source>
        <dbReference type="ARBA" id="ARBA00023027"/>
    </source>
</evidence>
<comment type="similarity">
    <text evidence="2">Belongs to the UDP-glucose/GDP-mannose dehydrogenase family.</text>
</comment>
<dbReference type="InterPro" id="IPR014027">
    <property type="entry name" value="UDP-Glc/GDP-Man_DH_C"/>
</dbReference>
<dbReference type="PIRSF" id="PIRSF000124">
    <property type="entry name" value="UDPglc_GDPman_dh"/>
    <property type="match status" value="1"/>
</dbReference>
<dbReference type="Pfam" id="PF03721">
    <property type="entry name" value="UDPG_MGDP_dh_N"/>
    <property type="match status" value="1"/>
</dbReference>
<dbReference type="InterPro" id="IPR036291">
    <property type="entry name" value="NAD(P)-bd_dom_sf"/>
</dbReference>
<dbReference type="PANTHER" id="PTHR43750:SF3">
    <property type="entry name" value="UDP-GLUCOSE 6-DEHYDROGENASE TUAD"/>
    <property type="match status" value="1"/>
</dbReference>
<proteinExistence type="inferred from homology"/>
<evidence type="ECO:0000256" key="1">
    <source>
        <dbReference type="ARBA" id="ARBA00004701"/>
    </source>
</evidence>
<dbReference type="SUPFAM" id="SSF51735">
    <property type="entry name" value="NAD(P)-binding Rossmann-fold domains"/>
    <property type="match status" value="1"/>
</dbReference>
<dbReference type="GO" id="GO:0006065">
    <property type="term" value="P:UDP-glucuronate biosynthetic process"/>
    <property type="evidence" value="ECO:0007669"/>
    <property type="project" value="UniProtKB-UniPathway"/>
</dbReference>
<sequence>MKVSVIGLGYLGATHAVAMAKIGHQVLGIEPNQAKIESLKAGKAGFFEPGLDQALAEQIASGRLTFQSAHDESSREVDVHFICVGTPQTKGSLAADTSYLHSAIADVSAYLREDALVVGKSTVPVGTAALLTEELLASTGFAAVNLAWNPEFLREGTALEDSLRPDRLVAGVTNQRSEDLLRQVFEPMIASGIPFLVTDLATAELVKAAANAFLATKISFINAMAEIAEVSGADASQLAQAIGYDERIGNKFLRNGVGFGGGCLPKDIRALMARAEELGVGESVAYLKEIDKINIRRRDRVIALLNEELGSLSAKRVLILGAAFKPDSDDIRDSPALEVALLAHKAGAEVIVHDPVSLPGVSIKHPELQVQEDLAKAFHSVDAVVLATEWKEYRDLDPQTISAQVANKLIIDGRNVLDVAKWQQAGFRVLALGRTIKN</sequence>
<reference evidence="8" key="1">
    <citation type="submission" date="2020-05" db="EMBL/GenBank/DDBJ databases">
        <authorList>
            <person name="Chiriac C."/>
            <person name="Salcher M."/>
            <person name="Ghai R."/>
            <person name="Kavagutti S V."/>
        </authorList>
    </citation>
    <scope>NUCLEOTIDE SEQUENCE</scope>
</reference>
<dbReference type="Pfam" id="PF03720">
    <property type="entry name" value="UDPG_MGDP_dh_C"/>
    <property type="match status" value="1"/>
</dbReference>
<dbReference type="Gene3D" id="1.20.5.100">
    <property type="entry name" value="Cytochrome c1, transmembrane anchor, C-terminal"/>
    <property type="match status" value="1"/>
</dbReference>
<dbReference type="PANTHER" id="PTHR43750">
    <property type="entry name" value="UDP-GLUCOSE 6-DEHYDROGENASE TUAD"/>
    <property type="match status" value="1"/>
</dbReference>
<dbReference type="GO" id="GO:0000271">
    <property type="term" value="P:polysaccharide biosynthetic process"/>
    <property type="evidence" value="ECO:0007669"/>
    <property type="project" value="InterPro"/>
</dbReference>
<keyword evidence="5" id="KW-0520">NAD</keyword>
<dbReference type="InterPro" id="IPR001732">
    <property type="entry name" value="UDP-Glc/GDP-Man_DH_N"/>
</dbReference>
<dbReference type="SMART" id="SM00984">
    <property type="entry name" value="UDPG_MGDP_dh_C"/>
    <property type="match status" value="1"/>
</dbReference>
<keyword evidence="4" id="KW-0560">Oxidoreductase</keyword>
<comment type="pathway">
    <text evidence="1">Nucleotide-sugar biosynthesis; UDP-alpha-D-glucuronate biosynthesis; UDP-alpha-D-glucuronate from UDP-alpha-D-glucose: step 1/1.</text>
</comment>